<name>A0ABU7CBU6_9TELE</name>
<accession>A0ABU7CBU6</accession>
<organism evidence="1 2">
    <name type="scientific">Ataeniobius toweri</name>
    <dbReference type="NCBI Taxonomy" id="208326"/>
    <lineage>
        <taxon>Eukaryota</taxon>
        <taxon>Metazoa</taxon>
        <taxon>Chordata</taxon>
        <taxon>Craniata</taxon>
        <taxon>Vertebrata</taxon>
        <taxon>Euteleostomi</taxon>
        <taxon>Actinopterygii</taxon>
        <taxon>Neopterygii</taxon>
        <taxon>Teleostei</taxon>
        <taxon>Neoteleostei</taxon>
        <taxon>Acanthomorphata</taxon>
        <taxon>Ovalentaria</taxon>
        <taxon>Atherinomorphae</taxon>
        <taxon>Cyprinodontiformes</taxon>
        <taxon>Goodeidae</taxon>
        <taxon>Ataeniobius</taxon>
    </lineage>
</organism>
<evidence type="ECO:0000313" key="1">
    <source>
        <dbReference type="EMBL" id="MED6260201.1"/>
    </source>
</evidence>
<proteinExistence type="predicted"/>
<protein>
    <submittedName>
        <fullName evidence="1">Uncharacterized protein</fullName>
    </submittedName>
</protein>
<sequence>MPFVLPPFFAKKSRFVVVTHSPICDANLCSSSNRSTGALFDRPVKFRWMATNLCQNDISIYQKVNVTVSQHHLLLGALLCVLCWACNVLHKILYDIKPIQNISLNTSTP</sequence>
<dbReference type="Proteomes" id="UP001345963">
    <property type="component" value="Unassembled WGS sequence"/>
</dbReference>
<comment type="caution">
    <text evidence="1">The sequence shown here is derived from an EMBL/GenBank/DDBJ whole genome shotgun (WGS) entry which is preliminary data.</text>
</comment>
<keyword evidence="2" id="KW-1185">Reference proteome</keyword>
<dbReference type="EMBL" id="JAHUTI010088698">
    <property type="protein sequence ID" value="MED6260201.1"/>
    <property type="molecule type" value="Genomic_DNA"/>
</dbReference>
<reference evidence="1 2" key="1">
    <citation type="submission" date="2021-07" db="EMBL/GenBank/DDBJ databases">
        <authorList>
            <person name="Palmer J.M."/>
        </authorList>
    </citation>
    <scope>NUCLEOTIDE SEQUENCE [LARGE SCALE GENOMIC DNA]</scope>
    <source>
        <strain evidence="1 2">AT_MEX2019</strain>
        <tissue evidence="1">Muscle</tissue>
    </source>
</reference>
<evidence type="ECO:0000313" key="2">
    <source>
        <dbReference type="Proteomes" id="UP001345963"/>
    </source>
</evidence>
<gene>
    <name evidence="1" type="ORF">ATANTOWER_007429</name>
</gene>